<dbReference type="RefSeq" id="WP_100916757.1">
    <property type="nucleotide sequence ID" value="NZ_CP025057.1"/>
</dbReference>
<feature type="transmembrane region" description="Helical" evidence="1">
    <location>
        <begin position="134"/>
        <end position="158"/>
    </location>
</feature>
<keyword evidence="1" id="KW-0472">Membrane</keyword>
<dbReference type="Proteomes" id="UP000231823">
    <property type="component" value="Chromosome"/>
</dbReference>
<feature type="transmembrane region" description="Helical" evidence="1">
    <location>
        <begin position="92"/>
        <end position="114"/>
    </location>
</feature>
<accession>A0A2K8SEV4</accession>
<gene>
    <name evidence="2" type="ORF">SFLOR_v1c07400</name>
</gene>
<feature type="transmembrane region" description="Helical" evidence="1">
    <location>
        <begin position="48"/>
        <end position="71"/>
    </location>
</feature>
<dbReference type="OrthoDB" id="391549at2"/>
<keyword evidence="1" id="KW-0812">Transmembrane</keyword>
<reference evidence="2 3" key="1">
    <citation type="submission" date="2017-12" db="EMBL/GenBank/DDBJ databases">
        <title>Complete genome sequence of Spiroplasma floricola 23-6 (ATCC 29989).</title>
        <authorList>
            <person name="Tsai Y.-M."/>
            <person name="Wu P.-S."/>
            <person name="Lo W.-S."/>
            <person name="Kuo C.-H."/>
        </authorList>
    </citation>
    <scope>NUCLEOTIDE SEQUENCE [LARGE SCALE GENOMIC DNA]</scope>
    <source>
        <strain evidence="2 3">23-6</strain>
    </source>
</reference>
<evidence type="ECO:0000313" key="3">
    <source>
        <dbReference type="Proteomes" id="UP000231823"/>
    </source>
</evidence>
<organism evidence="2 3">
    <name type="scientific">Spiroplasma floricola 23-6</name>
    <dbReference type="NCBI Taxonomy" id="1336749"/>
    <lineage>
        <taxon>Bacteria</taxon>
        <taxon>Bacillati</taxon>
        <taxon>Mycoplasmatota</taxon>
        <taxon>Mollicutes</taxon>
        <taxon>Entomoplasmatales</taxon>
        <taxon>Spiroplasmataceae</taxon>
        <taxon>Spiroplasma</taxon>
    </lineage>
</organism>
<feature type="transmembrane region" description="Helical" evidence="1">
    <location>
        <begin position="16"/>
        <end position="36"/>
    </location>
</feature>
<proteinExistence type="predicted"/>
<evidence type="ECO:0000256" key="1">
    <source>
        <dbReference type="SAM" id="Phobius"/>
    </source>
</evidence>
<evidence type="ECO:0000313" key="2">
    <source>
        <dbReference type="EMBL" id="AUB31788.1"/>
    </source>
</evidence>
<protein>
    <submittedName>
        <fullName evidence="2">ABC transporter permease</fullName>
    </submittedName>
</protein>
<dbReference type="KEGG" id="sfz:SFLOR_v1c07400"/>
<keyword evidence="3" id="KW-1185">Reference proteome</keyword>
<keyword evidence="1" id="KW-1133">Transmembrane helix</keyword>
<name>A0A2K8SEV4_9MOLU</name>
<sequence>MFKIDLKLIFFDKASAIIAFIALVLTALFSLTLFILKDTGQFVIYYNYYFLFISGIIWIILIMRLVFLFMYSKIEDKTIYIISTQSISRSRLFIVQNVTLFLYATFTILINFLIINGFALMSKLDDKVILRITVVHMLYLLLITYALISFFSLLSICFKNQITTIIVTLILSLSFIASLPYQFIVSSEKNKNLYFTSSTGNSYVEKIDEIYKTFDFQQRVTNKKIKYKYLSNYLNDFFITNKFSKNNSDWTSTETLNSRYTFWDSLKIIDTSEQKIEAQNLYISKLPVNWKDNCEGTEENACIKLGSVVNLSISKHTRFISLEELNSLVDTETDSQRKLILTDLYNFANYLSGHYATSQEFQNQYYKLYGNLLDIKTGTLSLADNEDVKIDFSSSYLIDSYKLHFVDGINSIGFIRDSNAKKLYNEVLYNPLYIAIRVLEEYFINYTSNYINLTTYTLDTSRSEWLEYQKARNIYNIAFYLNPVANMFSTYTYYSGEASESNWFSINNDSYIDLAWQQNLFLSYPSYMFNLDDQNIIKSDTYNNFIKPYYFAIIQLVIAVINNVICLNIYKKKDFV</sequence>
<dbReference type="EMBL" id="CP025057">
    <property type="protein sequence ID" value="AUB31788.1"/>
    <property type="molecule type" value="Genomic_DNA"/>
</dbReference>
<feature type="transmembrane region" description="Helical" evidence="1">
    <location>
        <begin position="549"/>
        <end position="570"/>
    </location>
</feature>
<feature type="transmembrane region" description="Helical" evidence="1">
    <location>
        <begin position="165"/>
        <end position="184"/>
    </location>
</feature>
<dbReference type="AlphaFoldDB" id="A0A2K8SEV4"/>